<evidence type="ECO:0000313" key="1">
    <source>
        <dbReference type="EMBL" id="PIP00655.1"/>
    </source>
</evidence>
<dbReference type="AlphaFoldDB" id="A0A2G9X147"/>
<accession>A0A2G9X147</accession>
<dbReference type="EMBL" id="NQVN01000001">
    <property type="protein sequence ID" value="PIP00655.1"/>
    <property type="molecule type" value="Genomic_DNA"/>
</dbReference>
<organism evidence="1 2">
    <name type="scientific">Pleomorphomonas carboxyditropha</name>
    <dbReference type="NCBI Taxonomy" id="2023338"/>
    <lineage>
        <taxon>Bacteria</taxon>
        <taxon>Pseudomonadati</taxon>
        <taxon>Pseudomonadota</taxon>
        <taxon>Alphaproteobacteria</taxon>
        <taxon>Hyphomicrobiales</taxon>
        <taxon>Pleomorphomonadaceae</taxon>
        <taxon>Pleomorphomonas</taxon>
    </lineage>
</organism>
<name>A0A2G9X147_9HYPH</name>
<protein>
    <submittedName>
        <fullName evidence="1">Uncharacterized protein</fullName>
    </submittedName>
</protein>
<dbReference type="RefSeq" id="WP_100078599.1">
    <property type="nucleotide sequence ID" value="NZ_NQVN01000001.1"/>
</dbReference>
<proteinExistence type="predicted"/>
<reference evidence="1 2" key="1">
    <citation type="submission" date="2017-08" db="EMBL/GenBank/DDBJ databases">
        <title>Pleomorphomonas carboxidotrophicus sp. nov., a new mesophilic hydrogenogenic carboxidotroph.</title>
        <authorList>
            <person name="Esquivel-Elizondo S."/>
            <person name="Krajmalnik-Brown R."/>
            <person name="Maldonado J."/>
        </authorList>
    </citation>
    <scope>NUCLEOTIDE SEQUENCE [LARGE SCALE GENOMIC DNA]</scope>
    <source>
        <strain evidence="1 2">SVCO-16</strain>
    </source>
</reference>
<comment type="caution">
    <text evidence="1">The sequence shown here is derived from an EMBL/GenBank/DDBJ whole genome shotgun (WGS) entry which is preliminary data.</text>
</comment>
<keyword evidence="2" id="KW-1185">Reference proteome</keyword>
<dbReference type="Proteomes" id="UP000231070">
    <property type="component" value="Unassembled WGS sequence"/>
</dbReference>
<evidence type="ECO:0000313" key="2">
    <source>
        <dbReference type="Proteomes" id="UP000231070"/>
    </source>
</evidence>
<sequence>MAEQKDWRQQLCDRYPFLRHGGFPSVGDGWRSILERMCADLAEEIKASNVAEYRIVQIKEKFGGLRAYYSYDGEKVERLREIVRTAENDSLVTCEACGKPGEVRLPKAEPYWYKCCCMKHYLKWPDNYY</sequence>
<gene>
    <name evidence="1" type="ORF">CJ014_00700</name>
</gene>
<dbReference type="OrthoDB" id="7906710at2"/>